<protein>
    <recommendedName>
        <fullName evidence="2">LytR/CpsA/Psr regulator C-terminal domain-containing protein</fullName>
    </recommendedName>
</protein>
<dbReference type="AlphaFoldDB" id="A0A087D5B1"/>
<feature type="domain" description="LytR/CpsA/Psr regulator C-terminal" evidence="2">
    <location>
        <begin position="82"/>
        <end position="167"/>
    </location>
</feature>
<proteinExistence type="predicted"/>
<organism evidence="3 4">
    <name type="scientific">Bifidobacterium scardovii</name>
    <dbReference type="NCBI Taxonomy" id="158787"/>
    <lineage>
        <taxon>Bacteria</taxon>
        <taxon>Bacillati</taxon>
        <taxon>Actinomycetota</taxon>
        <taxon>Actinomycetes</taxon>
        <taxon>Bifidobacteriales</taxon>
        <taxon>Bifidobacteriaceae</taxon>
        <taxon>Bifidobacterium</taxon>
    </lineage>
</organism>
<accession>A0A087D5B1</accession>
<dbReference type="OrthoDB" id="3267444at2"/>
<keyword evidence="4" id="KW-1185">Reference proteome</keyword>
<dbReference type="Gene3D" id="3.30.70.2390">
    <property type="match status" value="1"/>
</dbReference>
<sequence length="216" mass="23778">MAESYDERAARKAYMRRRQRLVFSITGMVMAVALVISLLFYYNVFGLGLVKTATVLPNYGVTAPCAPTDADGKTIKYTDNKSVSIRVLNGTPSFGFASAVAEALENRNFPQPQVDNYSSKKVERTTIYFGKNAIAQAYTLNSNFTDTMMVMDDREDMLIDVVLGATFNDLADKKDVPGTNDTIVNIKGCVPADKMINLPKAIKHTPVNNTDPNAQQ</sequence>
<comment type="caution">
    <text evidence="3">The sequence shown here is derived from an EMBL/GenBank/DDBJ whole genome shotgun (WGS) entry which is preliminary data.</text>
</comment>
<name>A0A087D5B1_9BIFI</name>
<keyword evidence="1" id="KW-1133">Transmembrane helix</keyword>
<evidence type="ECO:0000313" key="4">
    <source>
        <dbReference type="Proteomes" id="UP000029033"/>
    </source>
</evidence>
<gene>
    <name evidence="3" type="ORF">BSCA_1564</name>
</gene>
<dbReference type="Proteomes" id="UP000029033">
    <property type="component" value="Unassembled WGS sequence"/>
</dbReference>
<feature type="transmembrane region" description="Helical" evidence="1">
    <location>
        <begin position="21"/>
        <end position="42"/>
    </location>
</feature>
<evidence type="ECO:0000259" key="2">
    <source>
        <dbReference type="Pfam" id="PF13399"/>
    </source>
</evidence>
<dbReference type="InterPro" id="IPR027381">
    <property type="entry name" value="LytR/CpsA/Psr_C"/>
</dbReference>
<dbReference type="Pfam" id="PF13399">
    <property type="entry name" value="LytR_C"/>
    <property type="match status" value="1"/>
</dbReference>
<reference evidence="3 4" key="1">
    <citation type="submission" date="2014-03" db="EMBL/GenBank/DDBJ databases">
        <title>Genomics of Bifidobacteria.</title>
        <authorList>
            <person name="Ventura M."/>
            <person name="Milani C."/>
            <person name="Lugli G.A."/>
        </authorList>
    </citation>
    <scope>NUCLEOTIDE SEQUENCE [LARGE SCALE GENOMIC DNA]</scope>
    <source>
        <strain evidence="3 4">LMG 21589</strain>
    </source>
</reference>
<evidence type="ECO:0000256" key="1">
    <source>
        <dbReference type="SAM" id="Phobius"/>
    </source>
</evidence>
<dbReference type="RefSeq" id="WP_033518368.1">
    <property type="nucleotide sequence ID" value="NZ_CAUPKV010000057.1"/>
</dbReference>
<dbReference type="EMBL" id="JGZO01000029">
    <property type="protein sequence ID" value="KFI90711.1"/>
    <property type="molecule type" value="Genomic_DNA"/>
</dbReference>
<evidence type="ECO:0000313" key="3">
    <source>
        <dbReference type="EMBL" id="KFI90711.1"/>
    </source>
</evidence>
<keyword evidence="1" id="KW-0812">Transmembrane</keyword>
<dbReference type="STRING" id="158787.BSCA_1564"/>
<dbReference type="eggNOG" id="ENOG5032WRF">
    <property type="taxonomic scope" value="Bacteria"/>
</dbReference>
<keyword evidence="1" id="KW-0472">Membrane</keyword>
<dbReference type="GeneID" id="85166957"/>